<keyword evidence="1" id="KW-0863">Zinc-finger</keyword>
<feature type="compositionally biased region" description="Acidic residues" evidence="2">
    <location>
        <begin position="37"/>
        <end position="46"/>
    </location>
</feature>
<sequence length="173" mass="19431">MEYNNTKGSRRNKGGRRRRGRTQEEETIRGDVTEANGETEEQNGFEDDSHIEESTSHPIQESAIEGKGEDASERGHKLPKQAVNKKNTLKKSDASKSKVAPKGRKQEGRGIWFESLGTRKKSVRRRWVQALPKLKAAAKESCSVCEKCGEEFESRNKLHKHIGETGHASLKFG</sequence>
<accession>A0ABD1NNP5</accession>
<comment type="caution">
    <text evidence="4">The sequence shown here is derived from an EMBL/GenBank/DDBJ whole genome shotgun (WGS) entry which is preliminary data.</text>
</comment>
<organism evidence="4 5">
    <name type="scientific">Abeliophyllum distichum</name>
    <dbReference type="NCBI Taxonomy" id="126358"/>
    <lineage>
        <taxon>Eukaryota</taxon>
        <taxon>Viridiplantae</taxon>
        <taxon>Streptophyta</taxon>
        <taxon>Embryophyta</taxon>
        <taxon>Tracheophyta</taxon>
        <taxon>Spermatophyta</taxon>
        <taxon>Magnoliopsida</taxon>
        <taxon>eudicotyledons</taxon>
        <taxon>Gunneridae</taxon>
        <taxon>Pentapetalae</taxon>
        <taxon>asterids</taxon>
        <taxon>lamiids</taxon>
        <taxon>Lamiales</taxon>
        <taxon>Oleaceae</taxon>
        <taxon>Forsythieae</taxon>
        <taxon>Abeliophyllum</taxon>
    </lineage>
</organism>
<gene>
    <name evidence="4" type="ORF">Adt_49269</name>
</gene>
<protein>
    <submittedName>
        <fullName evidence="4">Molecular chaperone (DnaJ superfamily)</fullName>
    </submittedName>
</protein>
<dbReference type="Proteomes" id="UP001604336">
    <property type="component" value="Unassembled WGS sequence"/>
</dbReference>
<feature type="compositionally biased region" description="Basic and acidic residues" evidence="2">
    <location>
        <begin position="21"/>
        <end position="32"/>
    </location>
</feature>
<feature type="domain" description="C2H2-type" evidence="3">
    <location>
        <begin position="143"/>
        <end position="172"/>
    </location>
</feature>
<reference evidence="5" key="1">
    <citation type="submission" date="2024-07" db="EMBL/GenBank/DDBJ databases">
        <title>Two chromosome-level genome assemblies of Korean endemic species Abeliophyllum distichum and Forsythia ovata (Oleaceae).</title>
        <authorList>
            <person name="Jang H."/>
        </authorList>
    </citation>
    <scope>NUCLEOTIDE SEQUENCE [LARGE SCALE GENOMIC DNA]</scope>
</reference>
<dbReference type="EMBL" id="JBFOLK010000784">
    <property type="protein sequence ID" value="KAL2453230.1"/>
    <property type="molecule type" value="Genomic_DNA"/>
</dbReference>
<evidence type="ECO:0000313" key="4">
    <source>
        <dbReference type="EMBL" id="KAL2453230.1"/>
    </source>
</evidence>
<dbReference type="InterPro" id="IPR044648">
    <property type="entry name" value="JJJ1_plant"/>
</dbReference>
<dbReference type="PROSITE" id="PS50157">
    <property type="entry name" value="ZINC_FINGER_C2H2_2"/>
    <property type="match status" value="1"/>
</dbReference>
<name>A0ABD1NNP5_9LAMI</name>
<dbReference type="AlphaFoldDB" id="A0ABD1NNP5"/>
<feature type="compositionally biased region" description="Basic residues" evidence="2">
    <location>
        <begin position="8"/>
        <end position="20"/>
    </location>
</feature>
<dbReference type="GO" id="GO:0008270">
    <property type="term" value="F:zinc ion binding"/>
    <property type="evidence" value="ECO:0007669"/>
    <property type="project" value="UniProtKB-KW"/>
</dbReference>
<evidence type="ECO:0000256" key="2">
    <source>
        <dbReference type="SAM" id="MobiDB-lite"/>
    </source>
</evidence>
<keyword evidence="1" id="KW-0862">Zinc</keyword>
<proteinExistence type="predicted"/>
<feature type="region of interest" description="Disordered" evidence="2">
    <location>
        <begin position="1"/>
        <end position="108"/>
    </location>
</feature>
<evidence type="ECO:0000259" key="3">
    <source>
        <dbReference type="PROSITE" id="PS50157"/>
    </source>
</evidence>
<dbReference type="PROSITE" id="PS00028">
    <property type="entry name" value="ZINC_FINGER_C2H2_1"/>
    <property type="match status" value="1"/>
</dbReference>
<dbReference type="InterPro" id="IPR013087">
    <property type="entry name" value="Znf_C2H2_type"/>
</dbReference>
<keyword evidence="1" id="KW-0479">Metal-binding</keyword>
<dbReference type="PANTHER" id="PTHR45495">
    <property type="entry name" value="DNAJ PROTEIN JJJ1 HOMOLOG"/>
    <property type="match status" value="1"/>
</dbReference>
<evidence type="ECO:0000256" key="1">
    <source>
        <dbReference type="PROSITE-ProRule" id="PRU00042"/>
    </source>
</evidence>
<keyword evidence="5" id="KW-1185">Reference proteome</keyword>
<dbReference type="PANTHER" id="PTHR45495:SF1">
    <property type="entry name" value="DNAJ PROTEIN JJJ1 HOMOLOG"/>
    <property type="match status" value="1"/>
</dbReference>
<feature type="compositionally biased region" description="Basic and acidic residues" evidence="2">
    <location>
        <begin position="64"/>
        <end position="76"/>
    </location>
</feature>
<evidence type="ECO:0000313" key="5">
    <source>
        <dbReference type="Proteomes" id="UP001604336"/>
    </source>
</evidence>